<organism evidence="1 2">
    <name type="scientific">Colletotrichum truncatum</name>
    <name type="common">Anthracnose fungus</name>
    <name type="synonym">Colletotrichum capsici</name>
    <dbReference type="NCBI Taxonomy" id="5467"/>
    <lineage>
        <taxon>Eukaryota</taxon>
        <taxon>Fungi</taxon>
        <taxon>Dikarya</taxon>
        <taxon>Ascomycota</taxon>
        <taxon>Pezizomycotina</taxon>
        <taxon>Sordariomycetes</taxon>
        <taxon>Hypocreomycetidae</taxon>
        <taxon>Glomerellales</taxon>
        <taxon>Glomerellaceae</taxon>
        <taxon>Colletotrichum</taxon>
        <taxon>Colletotrichum truncatum species complex</taxon>
    </lineage>
</organism>
<keyword evidence="2" id="KW-1185">Reference proteome</keyword>
<dbReference type="Proteomes" id="UP000805649">
    <property type="component" value="Unassembled WGS sequence"/>
</dbReference>
<evidence type="ECO:0000313" key="1">
    <source>
        <dbReference type="EMBL" id="KAL0934072.1"/>
    </source>
</evidence>
<evidence type="ECO:0000313" key="2">
    <source>
        <dbReference type="Proteomes" id="UP000805649"/>
    </source>
</evidence>
<proteinExistence type="predicted"/>
<dbReference type="EMBL" id="VUJX02000007">
    <property type="protein sequence ID" value="KAL0934072.1"/>
    <property type="molecule type" value="Genomic_DNA"/>
</dbReference>
<sequence length="414" mass="47794">MSKAPMPHFPNFQKRPLAPDLKELYQRAIDDSTALTPAELHRILRRPPPEEEDQICRDRTGLTRQQIIAKALTEPETLSKTERQIIAQGVLYDSSDMSSAWYVPLLELESEDRELAYSARGKAKGALGNEKDEDTALENVMKLSSARAQEAREKRRRAKEQEREALEACRALPRPRWIQELLDAGYGDRRWGFVCFRTAYEADGVGDEIWDRFKTLYHGEIAKTVLVRTWKRDGPKLYDTHESLFISAPELDGMSGEDLRSKFRLMRSKGEIPKEMRLGCLLVADAGVLKAEWLSEASPFPNRNSTFIKAMDPDYEVASERVEGGFAGEIKMPLHKVFDWLHYTLFAKSETWEQRYVQTKQRWALPPSEFCPYPVYHVDVMGMYPWAAKEHVDPTYHRQYVELVVSKYRALTSK</sequence>
<protein>
    <submittedName>
        <fullName evidence="1">Uncharacterized protein</fullName>
    </submittedName>
</protein>
<accession>A0ACC3YQE6</accession>
<comment type="caution">
    <text evidence="1">The sequence shown here is derived from an EMBL/GenBank/DDBJ whole genome shotgun (WGS) entry which is preliminary data.</text>
</comment>
<name>A0ACC3YQE6_COLTU</name>
<reference evidence="1 2" key="1">
    <citation type="journal article" date="2020" name="Phytopathology">
        <title>Genome Sequence Resources of Colletotrichum truncatum, C. plurivorum, C. musicola, and C. sojae: Four Species Pathogenic to Soybean (Glycine max).</title>
        <authorList>
            <person name="Rogerio F."/>
            <person name="Boufleur T.R."/>
            <person name="Ciampi-Guillardi M."/>
            <person name="Sukno S.A."/>
            <person name="Thon M.R."/>
            <person name="Massola Junior N.S."/>
            <person name="Baroncelli R."/>
        </authorList>
    </citation>
    <scope>NUCLEOTIDE SEQUENCE [LARGE SCALE GENOMIC DNA]</scope>
    <source>
        <strain evidence="1 2">CMES1059</strain>
    </source>
</reference>
<gene>
    <name evidence="1" type="ORF">CTRU02_210871</name>
</gene>